<keyword evidence="2 3" id="KW-0802">TPR repeat</keyword>
<dbReference type="SMART" id="SM00028">
    <property type="entry name" value="TPR"/>
    <property type="match status" value="2"/>
</dbReference>
<evidence type="ECO:0000256" key="4">
    <source>
        <dbReference type="SAM" id="Phobius"/>
    </source>
</evidence>
<feature type="transmembrane region" description="Helical" evidence="4">
    <location>
        <begin position="405"/>
        <end position="423"/>
    </location>
</feature>
<dbReference type="InterPro" id="IPR052346">
    <property type="entry name" value="O-mannosyl-transferase_TMTC"/>
</dbReference>
<evidence type="ECO:0000256" key="2">
    <source>
        <dbReference type="ARBA" id="ARBA00022803"/>
    </source>
</evidence>
<keyword evidence="4" id="KW-1133">Transmembrane helix</keyword>
<dbReference type="Pfam" id="PF13181">
    <property type="entry name" value="TPR_8"/>
    <property type="match status" value="1"/>
</dbReference>
<sequence length="742" mass="85860">MKLMENQNFFTKDSKNFFLKEGEKTSLRLLPGGGAAQSYFRRKNKNYIVLLIFALLVAVFYGKALWNGFVHDDLSQIVDNPDIQSLKYLYKVITSCPWEHRVYGGCNALSYYRPTMTLSYILTWQISSGAWFFHLVNLLYFLTAGFLVFLLIKFLTKNFILSFLTALIFLINPVNSEVAIWPATVPDVTFTIFVLLSTIYFIKYRQNPIFKNLLLFFLFFFLGIISKEPAVLSPIIFVFLDLFYFKTPIKEIFNFGKIGSVLKTANGSSGGEDSSDLSMKQSQKTETNIGLQSDPWFIASRIKPYLAVFASLVIYFTMRKLVLGHFGGVTNQYYGVFTIQERIFAFITLFADYVLKFIKPFPLLLFYTYEKRSDFLSLKFISSFAIFFVFFAAFIFLLIKRKNLLALAFLWFFIFLVPVLFFITSVGENIFTERYLFSPSIAFSFLLSSAFLYFWRKLRYLRILWLITLILAVGTSFYIINKRIPDFKNNDTLYSVTIRDNPKAYTIYSDYGVYLGMDKKDWEGAEKAFKNLIKVNPQWFQISNVYSNVGDIYRMRGDLDGALEYYKKSAEAGYFGYGVYNNIGAIYVEKKDYLSALINFCKAVQVSPDVQKPQENFSRILPMIDSEYENNLQGLWNDITANSSYELSKDNVIEYLGRDCQGEQCLFGFSFMGKGNETILPSLILGLSKNKVFKTEPSFDPKTSRISLELDLKYKKEIIDFIFPTCEGKYFKVKADLNNNIQ</sequence>
<dbReference type="SUPFAM" id="SSF48452">
    <property type="entry name" value="TPR-like"/>
    <property type="match status" value="1"/>
</dbReference>
<feature type="transmembrane region" description="Helical" evidence="4">
    <location>
        <begin position="131"/>
        <end position="152"/>
    </location>
</feature>
<organism evidence="5 6">
    <name type="scientific">Candidatus Nealsonbacteria bacterium CG23_combo_of_CG06-09_8_20_14_all_38_19</name>
    <dbReference type="NCBI Taxonomy" id="1974721"/>
    <lineage>
        <taxon>Bacteria</taxon>
        <taxon>Candidatus Nealsoniibacteriota</taxon>
    </lineage>
</organism>
<dbReference type="InterPro" id="IPR011990">
    <property type="entry name" value="TPR-like_helical_dom_sf"/>
</dbReference>
<dbReference type="GO" id="GO:0030968">
    <property type="term" value="P:endoplasmic reticulum unfolded protein response"/>
    <property type="evidence" value="ECO:0007669"/>
    <property type="project" value="TreeGrafter"/>
</dbReference>
<feature type="transmembrane region" description="Helical" evidence="4">
    <location>
        <begin position="305"/>
        <end position="323"/>
    </location>
</feature>
<keyword evidence="1" id="KW-0677">Repeat</keyword>
<dbReference type="PANTHER" id="PTHR44227:SF3">
    <property type="entry name" value="PROTEIN O-MANNOSYL-TRANSFERASE TMTC4"/>
    <property type="match status" value="1"/>
</dbReference>
<dbReference type="GO" id="GO:0000030">
    <property type="term" value="F:mannosyltransferase activity"/>
    <property type="evidence" value="ECO:0007669"/>
    <property type="project" value="TreeGrafter"/>
</dbReference>
<protein>
    <submittedName>
        <fullName evidence="5">Uncharacterized protein</fullName>
    </submittedName>
</protein>
<dbReference type="Gene3D" id="1.25.40.10">
    <property type="entry name" value="Tetratricopeptide repeat domain"/>
    <property type="match status" value="1"/>
</dbReference>
<feature type="transmembrane region" description="Helical" evidence="4">
    <location>
        <begin position="380"/>
        <end position="399"/>
    </location>
</feature>
<name>A0A2G9YVT2_9BACT</name>
<dbReference type="GO" id="GO:0035269">
    <property type="term" value="P:protein O-linked glycosylation via mannose"/>
    <property type="evidence" value="ECO:0007669"/>
    <property type="project" value="TreeGrafter"/>
</dbReference>
<feature type="transmembrane region" description="Helical" evidence="4">
    <location>
        <begin position="460"/>
        <end position="480"/>
    </location>
</feature>
<proteinExistence type="predicted"/>
<keyword evidence="4" id="KW-0472">Membrane</keyword>
<reference evidence="5 6" key="1">
    <citation type="submission" date="2017-09" db="EMBL/GenBank/DDBJ databases">
        <title>Depth-based differentiation of microbial function through sediment-hosted aquifers and enrichment of novel symbionts in the deep terrestrial subsurface.</title>
        <authorList>
            <person name="Probst A.J."/>
            <person name="Ladd B."/>
            <person name="Jarett J.K."/>
            <person name="Geller-Mcgrath D.E."/>
            <person name="Sieber C.M."/>
            <person name="Emerson J.B."/>
            <person name="Anantharaman K."/>
            <person name="Thomas B.C."/>
            <person name="Malmstrom R."/>
            <person name="Stieglmeier M."/>
            <person name="Klingl A."/>
            <person name="Woyke T."/>
            <person name="Ryan C.M."/>
            <person name="Banfield J.F."/>
        </authorList>
    </citation>
    <scope>NUCLEOTIDE SEQUENCE [LARGE SCALE GENOMIC DNA]</scope>
    <source>
        <strain evidence="5">CG23_combo_of_CG06-09_8_20_14_all_38_19</strain>
    </source>
</reference>
<gene>
    <name evidence="5" type="ORF">COX36_03840</name>
</gene>
<evidence type="ECO:0000256" key="3">
    <source>
        <dbReference type="PROSITE-ProRule" id="PRU00339"/>
    </source>
</evidence>
<feature type="transmembrane region" description="Helical" evidence="4">
    <location>
        <begin position="159"/>
        <end position="174"/>
    </location>
</feature>
<feature type="transmembrane region" description="Helical" evidence="4">
    <location>
        <begin position="47"/>
        <end position="66"/>
    </location>
</feature>
<evidence type="ECO:0000313" key="6">
    <source>
        <dbReference type="Proteomes" id="UP000230273"/>
    </source>
</evidence>
<feature type="transmembrane region" description="Helical" evidence="4">
    <location>
        <begin position="180"/>
        <end position="202"/>
    </location>
</feature>
<dbReference type="PROSITE" id="PS50005">
    <property type="entry name" value="TPR"/>
    <property type="match status" value="2"/>
</dbReference>
<evidence type="ECO:0000313" key="5">
    <source>
        <dbReference type="EMBL" id="PIP23348.1"/>
    </source>
</evidence>
<accession>A0A2G9YVT2</accession>
<keyword evidence="4" id="KW-0812">Transmembrane</keyword>
<feature type="repeat" description="TPR" evidence="3">
    <location>
        <begin position="577"/>
        <end position="610"/>
    </location>
</feature>
<feature type="transmembrane region" description="Helical" evidence="4">
    <location>
        <begin position="435"/>
        <end position="454"/>
    </location>
</feature>
<dbReference type="EMBL" id="PCRP01000061">
    <property type="protein sequence ID" value="PIP23348.1"/>
    <property type="molecule type" value="Genomic_DNA"/>
</dbReference>
<feature type="repeat" description="TPR" evidence="3">
    <location>
        <begin position="543"/>
        <end position="576"/>
    </location>
</feature>
<evidence type="ECO:0000256" key="1">
    <source>
        <dbReference type="ARBA" id="ARBA00022737"/>
    </source>
</evidence>
<dbReference type="Proteomes" id="UP000230273">
    <property type="component" value="Unassembled WGS sequence"/>
</dbReference>
<dbReference type="InterPro" id="IPR019734">
    <property type="entry name" value="TPR_rpt"/>
</dbReference>
<feature type="transmembrane region" description="Helical" evidence="4">
    <location>
        <begin position="343"/>
        <end position="368"/>
    </location>
</feature>
<comment type="caution">
    <text evidence="5">The sequence shown here is derived from an EMBL/GenBank/DDBJ whole genome shotgun (WGS) entry which is preliminary data.</text>
</comment>
<dbReference type="AlphaFoldDB" id="A0A2G9YVT2"/>
<dbReference type="PANTHER" id="PTHR44227">
    <property type="match status" value="1"/>
</dbReference>